<evidence type="ECO:0000313" key="4">
    <source>
        <dbReference type="Proteomes" id="UP000297891"/>
    </source>
</evidence>
<name>A0A2M9Y0Q1_9LEPT</name>
<dbReference type="Pfam" id="PF02151">
    <property type="entry name" value="UVR"/>
    <property type="match status" value="1"/>
</dbReference>
<reference evidence="3" key="1">
    <citation type="journal article" date="2019" name="PLoS Negl. Trop. Dis.">
        <title>Revisiting the worldwide diversity of Leptospira species in the environment.</title>
        <authorList>
            <person name="Vincent A.T."/>
            <person name="Schiettekatte O."/>
            <person name="Bourhy P."/>
            <person name="Veyrier F.J."/>
            <person name="Picardeau M."/>
        </authorList>
    </citation>
    <scope>NUCLEOTIDE SEQUENCE [LARGE SCALE GENOMIC DNA]</scope>
    <source>
        <strain evidence="3">201800277</strain>
    </source>
</reference>
<evidence type="ECO:0000313" key="3">
    <source>
        <dbReference type="EMBL" id="TGK95112.1"/>
    </source>
</evidence>
<gene>
    <name evidence="3" type="ORF">EHQ30_00210</name>
</gene>
<dbReference type="PANTHER" id="PTHR15160">
    <property type="entry name" value="VON HIPPEL-LINDAU PROTEIN"/>
    <property type="match status" value="1"/>
</dbReference>
<sequence length="191" mass="21327">MEFYEVKISDISLTNVGFAVFLRPKDSDDKRVVPIFIGPLETHSITTVIDGTKPPRPMTHDLMLYMLTSLGATVLKITIEEIIDSTFYAKIQLQKDGEIITLDARPSDSIALALRANAPIFIAKSVLDETGIIMKEEDMQGDSISSEKKIQALPKSNLQILEETLENALKTEDYETAAKIRDQIKKLIENS</sequence>
<organism evidence="3 4">
    <name type="scientific">Leptospira brenneri</name>
    <dbReference type="NCBI Taxonomy" id="2023182"/>
    <lineage>
        <taxon>Bacteria</taxon>
        <taxon>Pseudomonadati</taxon>
        <taxon>Spirochaetota</taxon>
        <taxon>Spirochaetia</taxon>
        <taxon>Leptospirales</taxon>
        <taxon>Leptospiraceae</taxon>
        <taxon>Leptospira</taxon>
    </lineage>
</organism>
<dbReference type="RefSeq" id="WP_100791195.1">
    <property type="nucleotide sequence ID" value="NZ_NPDQ01000005.1"/>
</dbReference>
<dbReference type="Gene3D" id="3.10.690.10">
    <property type="entry name" value="Bifunctional nuclease domain"/>
    <property type="match status" value="1"/>
</dbReference>
<feature type="domain" description="BFN" evidence="2">
    <location>
        <begin position="1"/>
        <end position="134"/>
    </location>
</feature>
<proteinExistence type="predicted"/>
<dbReference type="PANTHER" id="PTHR15160:SF1">
    <property type="entry name" value="VON HIPPEL-LINDAU DISEASE TUMOR SUPPRESSOR"/>
    <property type="match status" value="1"/>
</dbReference>
<comment type="caution">
    <text evidence="3">The sequence shown here is derived from an EMBL/GenBank/DDBJ whole genome shotgun (WGS) entry which is preliminary data.</text>
</comment>
<dbReference type="OrthoDB" id="9788698at2"/>
<evidence type="ECO:0000259" key="2">
    <source>
        <dbReference type="PROSITE" id="PS51658"/>
    </source>
</evidence>
<accession>A0A2M9Y0Q1</accession>
<dbReference type="PROSITE" id="PS51658">
    <property type="entry name" value="BFN"/>
    <property type="match status" value="1"/>
</dbReference>
<dbReference type="Proteomes" id="UP000297891">
    <property type="component" value="Unassembled WGS sequence"/>
</dbReference>
<keyword evidence="4" id="KW-1185">Reference proteome</keyword>
<dbReference type="InterPro" id="IPR003729">
    <property type="entry name" value="Bi_nuclease_dom"/>
</dbReference>
<dbReference type="PROSITE" id="PS50151">
    <property type="entry name" value="UVR"/>
    <property type="match status" value="1"/>
</dbReference>
<dbReference type="AlphaFoldDB" id="A0A2M9Y0Q1"/>
<dbReference type="SUPFAM" id="SSF103256">
    <property type="entry name" value="Hypothetical protein TM0160"/>
    <property type="match status" value="1"/>
</dbReference>
<dbReference type="EMBL" id="RQFP01000001">
    <property type="protein sequence ID" value="TGK95112.1"/>
    <property type="molecule type" value="Genomic_DNA"/>
</dbReference>
<protein>
    <submittedName>
        <fullName evidence="3">Bifunctional nuclease</fullName>
    </submittedName>
</protein>
<dbReference type="InterPro" id="IPR001943">
    <property type="entry name" value="UVR_dom"/>
</dbReference>
<dbReference type="GO" id="GO:0004518">
    <property type="term" value="F:nuclease activity"/>
    <property type="evidence" value="ECO:0007669"/>
    <property type="project" value="InterPro"/>
</dbReference>
<dbReference type="InterPro" id="IPR036104">
    <property type="entry name" value="BFN_sf"/>
</dbReference>
<dbReference type="Pfam" id="PF02577">
    <property type="entry name" value="BFN_dom"/>
    <property type="match status" value="1"/>
</dbReference>
<feature type="domain" description="UVR" evidence="1">
    <location>
        <begin position="155"/>
        <end position="190"/>
    </location>
</feature>
<evidence type="ECO:0000259" key="1">
    <source>
        <dbReference type="PROSITE" id="PS50151"/>
    </source>
</evidence>